<protein>
    <submittedName>
        <fullName evidence="1">Uncharacterized protein</fullName>
    </submittedName>
</protein>
<gene>
    <name evidence="1" type="ORF">BD410DRAFT_414289</name>
</gene>
<dbReference type="Proteomes" id="UP000294933">
    <property type="component" value="Unassembled WGS sequence"/>
</dbReference>
<dbReference type="AlphaFoldDB" id="A0A4Y7QJQ1"/>
<dbReference type="VEuPathDB" id="FungiDB:BD410DRAFT_414289"/>
<reference evidence="1 2" key="1">
    <citation type="submission" date="2018-06" db="EMBL/GenBank/DDBJ databases">
        <title>A transcriptomic atlas of mushroom development highlights an independent origin of complex multicellularity.</title>
        <authorList>
            <consortium name="DOE Joint Genome Institute"/>
            <person name="Krizsan K."/>
            <person name="Almasi E."/>
            <person name="Merenyi Z."/>
            <person name="Sahu N."/>
            <person name="Viragh M."/>
            <person name="Koszo T."/>
            <person name="Mondo S."/>
            <person name="Kiss B."/>
            <person name="Balint B."/>
            <person name="Kues U."/>
            <person name="Barry K."/>
            <person name="Hegedus J.C."/>
            <person name="Henrissat B."/>
            <person name="Johnson J."/>
            <person name="Lipzen A."/>
            <person name="Ohm R."/>
            <person name="Nagy I."/>
            <person name="Pangilinan J."/>
            <person name="Yan J."/>
            <person name="Xiong Y."/>
            <person name="Grigoriev I.V."/>
            <person name="Hibbett D.S."/>
            <person name="Nagy L.G."/>
        </authorList>
    </citation>
    <scope>NUCLEOTIDE SEQUENCE [LARGE SCALE GENOMIC DNA]</scope>
    <source>
        <strain evidence="1 2">SZMC22713</strain>
    </source>
</reference>
<evidence type="ECO:0000313" key="1">
    <source>
        <dbReference type="EMBL" id="TDL27322.1"/>
    </source>
</evidence>
<name>A0A4Y7QJQ1_9AGAM</name>
<accession>A0A4Y7QJQ1</accession>
<evidence type="ECO:0000313" key="2">
    <source>
        <dbReference type="Proteomes" id="UP000294933"/>
    </source>
</evidence>
<keyword evidence="2" id="KW-1185">Reference proteome</keyword>
<dbReference type="EMBL" id="ML170159">
    <property type="protein sequence ID" value="TDL27322.1"/>
    <property type="molecule type" value="Genomic_DNA"/>
</dbReference>
<organism evidence="1 2">
    <name type="scientific">Rickenella mellea</name>
    <dbReference type="NCBI Taxonomy" id="50990"/>
    <lineage>
        <taxon>Eukaryota</taxon>
        <taxon>Fungi</taxon>
        <taxon>Dikarya</taxon>
        <taxon>Basidiomycota</taxon>
        <taxon>Agaricomycotina</taxon>
        <taxon>Agaricomycetes</taxon>
        <taxon>Hymenochaetales</taxon>
        <taxon>Rickenellaceae</taxon>
        <taxon>Rickenella</taxon>
    </lineage>
</organism>
<proteinExistence type="predicted"/>
<sequence length="107" mass="12151">MTTPVAVDTYVKIEDPDPSECSLTEGQHGHRLSSEHINLLCHQTAKEYICRLCIIQFPDKAPMTFPLHSSHHCLIDHCEDEHPLQCDYIASLTQEQLIEAQNRLNGV</sequence>